<name>A0A1Z4JR63_LEPBY</name>
<dbReference type="EMBL" id="AP018204">
    <property type="protein sequence ID" value="BAY59157.1"/>
    <property type="molecule type" value="Genomic_DNA"/>
</dbReference>
<dbReference type="Proteomes" id="UP000217895">
    <property type="component" value="Plasmid Plasmid1 dna"/>
</dbReference>
<sequence>MLSLKGTTGKDCQATYGNQNVTCTRVQASALDTVYIDDLQLDTNQKKVLQVGGDSKINSQSSISRG</sequence>
<accession>A0A1Z4JR63</accession>
<protein>
    <submittedName>
        <fullName evidence="1">Uncharacterized protein</fullName>
    </submittedName>
</protein>
<evidence type="ECO:0000313" key="2">
    <source>
        <dbReference type="Proteomes" id="UP000217895"/>
    </source>
</evidence>
<proteinExistence type="predicted"/>
<organism evidence="1 2">
    <name type="scientific">Leptolyngbya boryana NIES-2135</name>
    <dbReference type="NCBI Taxonomy" id="1973484"/>
    <lineage>
        <taxon>Bacteria</taxon>
        <taxon>Bacillati</taxon>
        <taxon>Cyanobacteriota</taxon>
        <taxon>Cyanophyceae</taxon>
        <taxon>Leptolyngbyales</taxon>
        <taxon>Leptolyngbyaceae</taxon>
        <taxon>Leptolyngbya group</taxon>
        <taxon>Leptolyngbya</taxon>
    </lineage>
</organism>
<geneLocation type="plasmid" evidence="1">
    <name>plasmid1</name>
</geneLocation>
<keyword evidence="1" id="KW-0614">Plasmid</keyword>
<gene>
    <name evidence="1" type="ORF">NIES2135_60340</name>
</gene>
<evidence type="ECO:0000313" key="1">
    <source>
        <dbReference type="EMBL" id="BAY59157.1"/>
    </source>
</evidence>
<reference evidence="1 2" key="1">
    <citation type="submission" date="2017-06" db="EMBL/GenBank/DDBJ databases">
        <title>Genome sequencing of cyanobaciteial culture collection at National Institute for Environmental Studies (NIES).</title>
        <authorList>
            <person name="Hirose Y."/>
            <person name="Shimura Y."/>
            <person name="Fujisawa T."/>
            <person name="Nakamura Y."/>
            <person name="Kawachi M."/>
        </authorList>
    </citation>
    <scope>NUCLEOTIDE SEQUENCE [LARGE SCALE GENOMIC DNA]</scope>
    <source>
        <strain evidence="1 2">NIES-2135</strain>
        <plasmid evidence="2">Plasmid Plasmid1 dna</plasmid>
    </source>
</reference>
<dbReference type="AlphaFoldDB" id="A0A1Z4JR63"/>
<keyword evidence="2" id="KW-1185">Reference proteome</keyword>